<dbReference type="AlphaFoldDB" id="A0A498KZ25"/>
<accession>A0A498KZ25</accession>
<dbReference type="EMBL" id="RDFA01000005">
    <property type="protein sequence ID" value="RXK47800.1"/>
    <property type="molecule type" value="Genomic_DNA"/>
</dbReference>
<reference evidence="1 2" key="1">
    <citation type="submission" date="2019-01" db="EMBL/GenBank/DDBJ databases">
        <title>Halorientalis sp. F13-25 a new haloarchaeum isolated from hypersaline water.</title>
        <authorList>
            <person name="Ana D.-V."/>
            <person name="Cristina S.-P."/>
            <person name="Antonio V."/>
        </authorList>
    </citation>
    <scope>NUCLEOTIDE SEQUENCE [LARGE SCALE GENOMIC DNA]</scope>
    <source>
        <strain evidence="1 2">F13-25</strain>
    </source>
</reference>
<evidence type="ECO:0000313" key="2">
    <source>
        <dbReference type="Proteomes" id="UP000289691"/>
    </source>
</evidence>
<dbReference type="OrthoDB" id="225708at2157"/>
<dbReference type="Proteomes" id="UP000289691">
    <property type="component" value="Unassembled WGS sequence"/>
</dbReference>
<dbReference type="RefSeq" id="WP_129069652.1">
    <property type="nucleotide sequence ID" value="NZ_RDFA01000005.1"/>
</dbReference>
<protein>
    <submittedName>
        <fullName evidence="1">Uncharacterized protein</fullName>
    </submittedName>
</protein>
<comment type="caution">
    <text evidence="1">The sequence shown here is derived from an EMBL/GenBank/DDBJ whole genome shotgun (WGS) entry which is preliminary data.</text>
</comment>
<proteinExistence type="predicted"/>
<name>A0A498KZ25_9EURY</name>
<gene>
    <name evidence="1" type="ORF">EAF64_14200</name>
</gene>
<evidence type="ECO:0000313" key="1">
    <source>
        <dbReference type="EMBL" id="RXK47800.1"/>
    </source>
</evidence>
<keyword evidence="2" id="KW-1185">Reference proteome</keyword>
<sequence>MKYVGPLVDNLSKQLTSQYSGGAQVGATHSRGPTPANLPDGLNYEERVGIGIWKFDSLAEALESGALAEGEAHFREHAGEPEMDACVVQIGDAETGGSEALEHVAEESTELGEATGISRIAYVTDGLARMAIAQKNDAADHTANGFTDLEDGLEWAIEA</sequence>
<organism evidence="1 2">
    <name type="scientific">Halorientalis pallida</name>
    <dbReference type="NCBI Taxonomy" id="2479928"/>
    <lineage>
        <taxon>Archaea</taxon>
        <taxon>Methanobacteriati</taxon>
        <taxon>Methanobacteriota</taxon>
        <taxon>Stenosarchaea group</taxon>
        <taxon>Halobacteria</taxon>
        <taxon>Halobacteriales</taxon>
        <taxon>Haloarculaceae</taxon>
        <taxon>Halorientalis</taxon>
    </lineage>
</organism>